<evidence type="ECO:0000256" key="1">
    <source>
        <dbReference type="SAM" id="Phobius"/>
    </source>
</evidence>
<feature type="transmembrane region" description="Helical" evidence="1">
    <location>
        <begin position="73"/>
        <end position="95"/>
    </location>
</feature>
<dbReference type="Proteomes" id="UP000603200">
    <property type="component" value="Unassembled WGS sequence"/>
</dbReference>
<feature type="transmembrane region" description="Helical" evidence="1">
    <location>
        <begin position="49"/>
        <end position="67"/>
    </location>
</feature>
<feature type="transmembrane region" description="Helical" evidence="1">
    <location>
        <begin position="221"/>
        <end position="240"/>
    </location>
</feature>
<dbReference type="SUPFAM" id="SSF103481">
    <property type="entry name" value="Multidrug resistance efflux transporter EmrE"/>
    <property type="match status" value="1"/>
</dbReference>
<evidence type="ECO:0000313" key="2">
    <source>
        <dbReference type="EMBL" id="GIE22708.1"/>
    </source>
</evidence>
<dbReference type="PANTHER" id="PTHR40761">
    <property type="entry name" value="CONSERVED INTEGRAL MEMBRANE ALANINE VALINE AND LEUCINE RICH PROTEIN-RELATED"/>
    <property type="match status" value="1"/>
</dbReference>
<accession>A0ABQ3ZVW3</accession>
<reference evidence="2 3" key="1">
    <citation type="submission" date="2021-01" db="EMBL/GenBank/DDBJ databases">
        <title>Whole genome shotgun sequence of Actinoplanes humidus NBRC 14915.</title>
        <authorList>
            <person name="Komaki H."/>
            <person name="Tamura T."/>
        </authorList>
    </citation>
    <scope>NUCLEOTIDE SEQUENCE [LARGE SCALE GENOMIC DNA]</scope>
    <source>
        <strain evidence="2 3">NBRC 14915</strain>
    </source>
</reference>
<proteinExistence type="predicted"/>
<feature type="transmembrane region" description="Helical" evidence="1">
    <location>
        <begin position="157"/>
        <end position="182"/>
    </location>
</feature>
<protein>
    <submittedName>
        <fullName evidence="2">Membrane protein</fullName>
    </submittedName>
</protein>
<comment type="caution">
    <text evidence="2">The sequence shown here is derived from an EMBL/GenBank/DDBJ whole genome shotgun (WGS) entry which is preliminary data.</text>
</comment>
<dbReference type="InterPro" id="IPR037185">
    <property type="entry name" value="EmrE-like"/>
</dbReference>
<name>A0ABQ3ZVW3_9ACTN</name>
<sequence>MISAGWFFLAGMIAAYGVANLLQSMAAARTTVHHTFDPQLLVRLAGHRTYLLGVGCQVLGFVLAFLARRDLPLFLVQASVAAGLGVTALLGVLILKWSLPVAEIALLTLLLAGITALVLSAQPAHSRQLGTSAVVGLGVAVAVIGVLGFFSVRLHGALGSVVLGSLAGIAFSAAAIAARPLANEHSAAEVGANPLLYLLVVHSIIGQLLLGMAMQRGSTTAAVAAMDAAGAVPAAIVGLLLLGDRIHPGREWLAGLGFVVTLAAVIALTRYAEPQHHHASRTHGECAPLPTTAH</sequence>
<organism evidence="2 3">
    <name type="scientific">Winogradskya humida</name>
    <dbReference type="NCBI Taxonomy" id="113566"/>
    <lineage>
        <taxon>Bacteria</taxon>
        <taxon>Bacillati</taxon>
        <taxon>Actinomycetota</taxon>
        <taxon>Actinomycetes</taxon>
        <taxon>Micromonosporales</taxon>
        <taxon>Micromonosporaceae</taxon>
        <taxon>Winogradskya</taxon>
    </lineage>
</organism>
<dbReference type="EMBL" id="BOMN01000085">
    <property type="protein sequence ID" value="GIE22708.1"/>
    <property type="molecule type" value="Genomic_DNA"/>
</dbReference>
<evidence type="ECO:0000313" key="3">
    <source>
        <dbReference type="Proteomes" id="UP000603200"/>
    </source>
</evidence>
<feature type="transmembrane region" description="Helical" evidence="1">
    <location>
        <begin position="194"/>
        <end position="214"/>
    </location>
</feature>
<dbReference type="PANTHER" id="PTHR40761:SF1">
    <property type="entry name" value="CONSERVED INTEGRAL MEMBRANE ALANINE VALINE AND LEUCINE RICH PROTEIN-RELATED"/>
    <property type="match status" value="1"/>
</dbReference>
<gene>
    <name evidence="2" type="ORF">Ahu01nite_058100</name>
</gene>
<feature type="transmembrane region" description="Helical" evidence="1">
    <location>
        <begin position="252"/>
        <end position="272"/>
    </location>
</feature>
<keyword evidence="1" id="KW-1133">Transmembrane helix</keyword>
<feature type="transmembrane region" description="Helical" evidence="1">
    <location>
        <begin position="104"/>
        <end position="123"/>
    </location>
</feature>
<keyword evidence="1" id="KW-0472">Membrane</keyword>
<feature type="transmembrane region" description="Helical" evidence="1">
    <location>
        <begin position="6"/>
        <end position="28"/>
    </location>
</feature>
<keyword evidence="1" id="KW-0812">Transmembrane</keyword>
<feature type="transmembrane region" description="Helical" evidence="1">
    <location>
        <begin position="129"/>
        <end position="150"/>
    </location>
</feature>
<keyword evidence="3" id="KW-1185">Reference proteome</keyword>